<proteinExistence type="predicted"/>
<feature type="compositionally biased region" description="Basic and acidic residues" evidence="1">
    <location>
        <begin position="79"/>
        <end position="93"/>
    </location>
</feature>
<comment type="caution">
    <text evidence="2">The sequence shown here is derived from an EMBL/GenBank/DDBJ whole genome shotgun (WGS) entry which is preliminary data.</text>
</comment>
<name>A0A3M7D415_HORWE</name>
<evidence type="ECO:0000313" key="2">
    <source>
        <dbReference type="EMBL" id="RMY58727.1"/>
    </source>
</evidence>
<evidence type="ECO:0000256" key="1">
    <source>
        <dbReference type="SAM" id="MobiDB-lite"/>
    </source>
</evidence>
<dbReference type="EMBL" id="QWIO01002284">
    <property type="protein sequence ID" value="RMY58727.1"/>
    <property type="molecule type" value="Genomic_DNA"/>
</dbReference>
<feature type="region of interest" description="Disordered" evidence="1">
    <location>
        <begin position="37"/>
        <end position="148"/>
    </location>
</feature>
<dbReference type="VEuPathDB" id="FungiDB:BTJ68_08553"/>
<dbReference type="AlphaFoldDB" id="A0A3M7D415"/>
<feature type="compositionally biased region" description="Polar residues" evidence="1">
    <location>
        <begin position="97"/>
        <end position="106"/>
    </location>
</feature>
<sequence length="148" mass="16444">MQTQAPPQTCTGCRKQKNSEDFWRYNRTNLTCNACSERHRTRKAKTAAAAAQQNQPPPALPLQNQGQNQQQTQQAQQPSDDHEHNQEQLEVARRSTAKVTSTTGYTTRDGPVLGTQRVMQFARSGVKRKGSGMSRWGSLSARSTISEG</sequence>
<evidence type="ECO:0000313" key="3">
    <source>
        <dbReference type="Proteomes" id="UP000269539"/>
    </source>
</evidence>
<feature type="compositionally biased region" description="Low complexity" evidence="1">
    <location>
        <begin position="61"/>
        <end position="78"/>
    </location>
</feature>
<gene>
    <name evidence="2" type="ORF">D0864_13331</name>
</gene>
<organism evidence="2 3">
    <name type="scientific">Hortaea werneckii</name>
    <name type="common">Black yeast</name>
    <name type="synonym">Cladosporium werneckii</name>
    <dbReference type="NCBI Taxonomy" id="91943"/>
    <lineage>
        <taxon>Eukaryota</taxon>
        <taxon>Fungi</taxon>
        <taxon>Dikarya</taxon>
        <taxon>Ascomycota</taxon>
        <taxon>Pezizomycotina</taxon>
        <taxon>Dothideomycetes</taxon>
        <taxon>Dothideomycetidae</taxon>
        <taxon>Mycosphaerellales</taxon>
        <taxon>Teratosphaeriaceae</taxon>
        <taxon>Hortaea</taxon>
    </lineage>
</organism>
<evidence type="ECO:0008006" key="4">
    <source>
        <dbReference type="Google" id="ProtNLM"/>
    </source>
</evidence>
<protein>
    <recommendedName>
        <fullName evidence="4">GATA-type domain-containing protein</fullName>
    </recommendedName>
</protein>
<reference evidence="2 3" key="1">
    <citation type="journal article" date="2018" name="BMC Genomics">
        <title>Genomic evidence for intraspecific hybridization in a clonal and extremely halotolerant yeast.</title>
        <authorList>
            <person name="Gostincar C."/>
            <person name="Stajich J.E."/>
            <person name="Zupancic J."/>
            <person name="Zalar P."/>
            <person name="Gunde-Cimerman N."/>
        </authorList>
    </citation>
    <scope>NUCLEOTIDE SEQUENCE [LARGE SCALE GENOMIC DNA]</scope>
    <source>
        <strain evidence="2 3">EXF-10513</strain>
    </source>
</reference>
<dbReference type="Proteomes" id="UP000269539">
    <property type="component" value="Unassembled WGS sequence"/>
</dbReference>
<accession>A0A3M7D415</accession>